<dbReference type="KEGG" id="kphy:AOZ06_27380"/>
<evidence type="ECO:0000256" key="1">
    <source>
        <dbReference type="ARBA" id="ARBA00010088"/>
    </source>
</evidence>
<dbReference type="AlphaFoldDB" id="A0A0N9HXM8"/>
<dbReference type="Gene3D" id="3.40.50.1820">
    <property type="entry name" value="alpha/beta hydrolase"/>
    <property type="match status" value="1"/>
</dbReference>
<dbReference type="PRINTS" id="PR00793">
    <property type="entry name" value="PROAMNOPTASE"/>
</dbReference>
<evidence type="ECO:0000313" key="4">
    <source>
        <dbReference type="EMBL" id="ALG10126.1"/>
    </source>
</evidence>
<dbReference type="GO" id="GO:0004177">
    <property type="term" value="F:aminopeptidase activity"/>
    <property type="evidence" value="ECO:0007669"/>
    <property type="project" value="UniProtKB-EC"/>
</dbReference>
<dbReference type="GO" id="GO:0006508">
    <property type="term" value="P:proteolysis"/>
    <property type="evidence" value="ECO:0007669"/>
    <property type="project" value="InterPro"/>
</dbReference>
<proteinExistence type="inferred from homology"/>
<evidence type="ECO:0000313" key="5">
    <source>
        <dbReference type="Proteomes" id="UP000063699"/>
    </source>
</evidence>
<dbReference type="EMBL" id="CP012752">
    <property type="protein sequence ID" value="ALG10126.1"/>
    <property type="molecule type" value="Genomic_DNA"/>
</dbReference>
<dbReference type="InterPro" id="IPR029058">
    <property type="entry name" value="AB_hydrolase_fold"/>
</dbReference>
<protein>
    <submittedName>
        <fullName evidence="4">Alpha/beta hydrolase</fullName>
    </submittedName>
</protein>
<dbReference type="STRING" id="860235.AOZ06_27380"/>
<dbReference type="InterPro" id="IPR000073">
    <property type="entry name" value="AB_hydrolase_1"/>
</dbReference>
<dbReference type="OrthoDB" id="9796770at2"/>
<keyword evidence="2 4" id="KW-0378">Hydrolase</keyword>
<name>A0A0N9HXM8_9PSEU</name>
<dbReference type="PANTHER" id="PTHR43248:SF2">
    <property type="entry name" value="PROLYL AMINOPEPTIDASE"/>
    <property type="match status" value="1"/>
</dbReference>
<dbReference type="Proteomes" id="UP000063699">
    <property type="component" value="Chromosome"/>
</dbReference>
<sequence length="422" mass="47027">MPGVTLTDHLFSVPLDHDRPDGEHIEIYAREVVAIGRERERLPWLLFLQGGPGMRSPRPVGRDSWLDRALDDYRVLLLDQRGTGRSSPVTRQTLPARGEPAAQADYLSHFRADSIVRDAELIRRELAGEPWSVLGQSFGGMCTVTYLSFAPEGLREAMITGGLPGLRVTADEVYRATYPRVHRKNTAYYRRYPQDAALVRRIAAHLIERPEPLPDGSLLTVEAFQSLGMMLGTSDGADVLHYLLEDTWAGAELSDSFLARAAAFLSYAQLPLNPLMHELTYAQRGTGATNWAAQRVRGEFPQFDARTALAGDDPVLFTGEMTYPCHFDQPCLAPLRGPAEVLFAREDWPDLYDPQRLAANDVPVAAAVYLDDMYVDATYSLQTAETIGGLRLWATNEYEHDGLRVSSGRVLDHLLRLLHGQI</sequence>
<dbReference type="InterPro" id="IPR002410">
    <property type="entry name" value="Peptidase_S33"/>
</dbReference>
<accession>A0A0N9HXM8</accession>
<dbReference type="PANTHER" id="PTHR43248">
    <property type="entry name" value="2-SUCCINYL-6-HYDROXY-2,4-CYCLOHEXADIENE-1-CARBOXYLATE SYNTHASE"/>
    <property type="match status" value="1"/>
</dbReference>
<feature type="domain" description="AB hydrolase-1" evidence="3">
    <location>
        <begin position="43"/>
        <end position="179"/>
    </location>
</feature>
<comment type="similarity">
    <text evidence="1">Belongs to the peptidase S33 family.</text>
</comment>
<dbReference type="RefSeq" id="WP_054292029.1">
    <property type="nucleotide sequence ID" value="NZ_CP012752.1"/>
</dbReference>
<dbReference type="InterPro" id="IPR051601">
    <property type="entry name" value="Serine_prot/Carboxylest_S33"/>
</dbReference>
<organism evidence="4 5">
    <name type="scientific">Kibdelosporangium phytohabitans</name>
    <dbReference type="NCBI Taxonomy" id="860235"/>
    <lineage>
        <taxon>Bacteria</taxon>
        <taxon>Bacillati</taxon>
        <taxon>Actinomycetota</taxon>
        <taxon>Actinomycetes</taxon>
        <taxon>Pseudonocardiales</taxon>
        <taxon>Pseudonocardiaceae</taxon>
        <taxon>Kibdelosporangium</taxon>
    </lineage>
</organism>
<gene>
    <name evidence="4" type="ORF">AOZ06_27380</name>
</gene>
<dbReference type="SUPFAM" id="SSF53474">
    <property type="entry name" value="alpha/beta-Hydrolases"/>
    <property type="match status" value="1"/>
</dbReference>
<evidence type="ECO:0000256" key="2">
    <source>
        <dbReference type="ARBA" id="ARBA00022801"/>
    </source>
</evidence>
<keyword evidence="5" id="KW-1185">Reference proteome</keyword>
<evidence type="ECO:0000259" key="3">
    <source>
        <dbReference type="Pfam" id="PF00561"/>
    </source>
</evidence>
<reference evidence="4 5" key="1">
    <citation type="submission" date="2015-07" db="EMBL/GenBank/DDBJ databases">
        <title>Genome sequencing of Kibdelosporangium phytohabitans.</title>
        <authorList>
            <person name="Qin S."/>
            <person name="Xing K."/>
        </authorList>
    </citation>
    <scope>NUCLEOTIDE SEQUENCE [LARGE SCALE GENOMIC DNA]</scope>
    <source>
        <strain evidence="4 5">KLBMP1111</strain>
    </source>
</reference>
<dbReference type="Pfam" id="PF00561">
    <property type="entry name" value="Abhydrolase_1"/>
    <property type="match status" value="1"/>
</dbReference>